<dbReference type="AlphaFoldDB" id="A0A0D2P1K5"/>
<keyword evidence="2" id="KW-1185">Reference proteome</keyword>
<reference evidence="2" key="1">
    <citation type="submission" date="2014-04" db="EMBL/GenBank/DDBJ databases">
        <title>Evolutionary Origins and Diversification of the Mycorrhizal Mutualists.</title>
        <authorList>
            <consortium name="DOE Joint Genome Institute"/>
            <consortium name="Mycorrhizal Genomics Consortium"/>
            <person name="Kohler A."/>
            <person name="Kuo A."/>
            <person name="Nagy L.G."/>
            <person name="Floudas D."/>
            <person name="Copeland A."/>
            <person name="Barry K.W."/>
            <person name="Cichocki N."/>
            <person name="Veneault-Fourrey C."/>
            <person name="LaButti K."/>
            <person name="Lindquist E.A."/>
            <person name="Lipzen A."/>
            <person name="Lundell T."/>
            <person name="Morin E."/>
            <person name="Murat C."/>
            <person name="Riley R."/>
            <person name="Ohm R."/>
            <person name="Sun H."/>
            <person name="Tunlid A."/>
            <person name="Henrissat B."/>
            <person name="Grigoriev I.V."/>
            <person name="Hibbett D.S."/>
            <person name="Martin F."/>
        </authorList>
    </citation>
    <scope>NUCLEOTIDE SEQUENCE [LARGE SCALE GENOMIC DNA]</scope>
    <source>
        <strain evidence="2">FD-334 SS-4</strain>
    </source>
</reference>
<accession>A0A0D2P1K5</accession>
<dbReference type="InterPro" id="IPR036047">
    <property type="entry name" value="F-box-like_dom_sf"/>
</dbReference>
<protein>
    <submittedName>
        <fullName evidence="1">Uncharacterized protein</fullName>
    </submittedName>
</protein>
<dbReference type="EMBL" id="KN817535">
    <property type="protein sequence ID" value="KJA24789.1"/>
    <property type="molecule type" value="Genomic_DNA"/>
</dbReference>
<evidence type="ECO:0000313" key="1">
    <source>
        <dbReference type="EMBL" id="KJA24789.1"/>
    </source>
</evidence>
<dbReference type="SUPFAM" id="SSF81383">
    <property type="entry name" value="F-box domain"/>
    <property type="match status" value="1"/>
</dbReference>
<name>A0A0D2P1K5_HYPSF</name>
<sequence length="138" mass="15817">MEVYTPSAPIYGVNNDVLLCIFTLNANMFFDRQALHTARATSQVCRQWRDLMLEAPLLWAKLIDMDICDNDGKLDWINEIIRRSGTVAPLWIKAEISSKIIGIGFRSWLYSMTLIPRPGSVSLSRCCAFQHHSWKTLQ</sequence>
<evidence type="ECO:0000313" key="2">
    <source>
        <dbReference type="Proteomes" id="UP000054270"/>
    </source>
</evidence>
<organism evidence="1 2">
    <name type="scientific">Hypholoma sublateritium (strain FD-334 SS-4)</name>
    <dbReference type="NCBI Taxonomy" id="945553"/>
    <lineage>
        <taxon>Eukaryota</taxon>
        <taxon>Fungi</taxon>
        <taxon>Dikarya</taxon>
        <taxon>Basidiomycota</taxon>
        <taxon>Agaricomycotina</taxon>
        <taxon>Agaricomycetes</taxon>
        <taxon>Agaricomycetidae</taxon>
        <taxon>Agaricales</taxon>
        <taxon>Agaricineae</taxon>
        <taxon>Strophariaceae</taxon>
        <taxon>Hypholoma</taxon>
    </lineage>
</organism>
<dbReference type="Proteomes" id="UP000054270">
    <property type="component" value="Unassembled WGS sequence"/>
</dbReference>
<proteinExistence type="predicted"/>
<dbReference type="Gene3D" id="1.20.1280.50">
    <property type="match status" value="1"/>
</dbReference>
<gene>
    <name evidence="1" type="ORF">HYPSUDRAFT_38451</name>
</gene>
<dbReference type="OrthoDB" id="2856616at2759"/>